<dbReference type="AlphaFoldDB" id="A0A838A718"/>
<proteinExistence type="predicted"/>
<feature type="domain" description="Helix-turn-helix" evidence="1">
    <location>
        <begin position="9"/>
        <end position="55"/>
    </location>
</feature>
<keyword evidence="3" id="KW-1185">Reference proteome</keyword>
<dbReference type="RefSeq" id="WP_180891126.1">
    <property type="nucleotide sequence ID" value="NZ_JACCKD010000001.1"/>
</dbReference>
<reference evidence="2 3" key="1">
    <citation type="submission" date="2020-07" db="EMBL/GenBank/DDBJ databases">
        <title>Genome of Haloechinothrix sp.</title>
        <authorList>
            <person name="Tang S.-K."/>
            <person name="Yang L."/>
            <person name="Zhu W.-Y."/>
        </authorList>
    </citation>
    <scope>NUCLEOTIDE SEQUENCE [LARGE SCALE GENOMIC DNA]</scope>
    <source>
        <strain evidence="2 3">YIM 98757</strain>
    </source>
</reference>
<keyword evidence="2" id="KW-0238">DNA-binding</keyword>
<organism evidence="2 3">
    <name type="scientific">Haloechinothrix aidingensis</name>
    <dbReference type="NCBI Taxonomy" id="2752311"/>
    <lineage>
        <taxon>Bacteria</taxon>
        <taxon>Bacillati</taxon>
        <taxon>Actinomycetota</taxon>
        <taxon>Actinomycetes</taxon>
        <taxon>Pseudonocardiales</taxon>
        <taxon>Pseudonocardiaceae</taxon>
        <taxon>Haloechinothrix</taxon>
    </lineage>
</organism>
<dbReference type="Pfam" id="PF12728">
    <property type="entry name" value="HTH_17"/>
    <property type="match status" value="1"/>
</dbReference>
<sequence length="62" mass="7003">MSTGRQELITVQAAADQLSVSRWSVYRLIWDGRLSSVHVGRCRRIVRQSLDNYIAGLIEEAA</sequence>
<dbReference type="GO" id="GO:0003677">
    <property type="term" value="F:DNA binding"/>
    <property type="evidence" value="ECO:0007669"/>
    <property type="project" value="UniProtKB-KW"/>
</dbReference>
<evidence type="ECO:0000313" key="2">
    <source>
        <dbReference type="EMBL" id="MBA0124237.1"/>
    </source>
</evidence>
<dbReference type="EMBL" id="JACCKD010000001">
    <property type="protein sequence ID" value="MBA0124237.1"/>
    <property type="molecule type" value="Genomic_DNA"/>
</dbReference>
<dbReference type="InterPro" id="IPR041657">
    <property type="entry name" value="HTH_17"/>
</dbReference>
<accession>A0A838A718</accession>
<comment type="caution">
    <text evidence="2">The sequence shown here is derived from an EMBL/GenBank/DDBJ whole genome shotgun (WGS) entry which is preliminary data.</text>
</comment>
<dbReference type="Proteomes" id="UP000582974">
    <property type="component" value="Unassembled WGS sequence"/>
</dbReference>
<evidence type="ECO:0000259" key="1">
    <source>
        <dbReference type="Pfam" id="PF12728"/>
    </source>
</evidence>
<evidence type="ECO:0000313" key="3">
    <source>
        <dbReference type="Proteomes" id="UP000582974"/>
    </source>
</evidence>
<dbReference type="NCBIfam" id="TIGR01764">
    <property type="entry name" value="excise"/>
    <property type="match status" value="1"/>
</dbReference>
<name>A0A838A718_9PSEU</name>
<protein>
    <submittedName>
        <fullName evidence="2">Excisionase family DNA-binding protein</fullName>
    </submittedName>
</protein>
<gene>
    <name evidence="2" type="ORF">H0B56_01630</name>
</gene>
<dbReference type="InterPro" id="IPR010093">
    <property type="entry name" value="SinI_DNA-bd"/>
</dbReference>